<evidence type="ECO:0000313" key="12">
    <source>
        <dbReference type="Proteomes" id="UP000222542"/>
    </source>
</evidence>
<keyword evidence="2" id="KW-0433">Leucine-rich repeat</keyword>
<dbReference type="Pfam" id="PF07714">
    <property type="entry name" value="PK_Tyr_Ser-Thr"/>
    <property type="match status" value="1"/>
</dbReference>
<sequence length="373" mass="42288">MKDLLFVKKMHLPVCTSTKPQSMTNENWEFEHLHICGYIRQWTGDNVRNHIMNETHARSLWDKLKTLYASKTGNNKLFLLKQLMNIRGCVDVMMIPGEFGGCVDVMMMPGESGGYVDIIMMPGESVGYVDVVMMPDEFERGKDVMMILCVTRVLVVVVKSTSGHVDHQEIGVHVGRFHQCNPLHLLRVMVSAYLLSLALSAYTTLVFVEPKLTAEIRNLVMKELDNEDEDGKSGLFYDANVFNWSSSAIVITYKTSFIHRDLKPSNILLSDDMRAKVADFGLVKNAPDGKYSVETWLAGTFDYLVLEYAATGRVTTKVDVYAFRVVLMEILTGRKALDETLPDERSHLISWLRRVLVNKDNLRKAIDPTLNPD</sequence>
<name>A0A2G3AGA9_CAPAN</name>
<keyword evidence="7" id="KW-0472">Membrane</keyword>
<dbReference type="EMBL" id="AYRZ02000001">
    <property type="protein sequence ID" value="PHT93275.1"/>
    <property type="molecule type" value="Genomic_DNA"/>
</dbReference>
<dbReference type="PANTHER" id="PTHR47986">
    <property type="entry name" value="OSJNBA0070M12.3 PROTEIN"/>
    <property type="match status" value="1"/>
</dbReference>
<dbReference type="PROSITE" id="PS00108">
    <property type="entry name" value="PROTEIN_KINASE_ST"/>
    <property type="match status" value="1"/>
</dbReference>
<dbReference type="Gramene" id="PHT93275">
    <property type="protein sequence ID" value="PHT93275"/>
    <property type="gene ID" value="T459_01157"/>
</dbReference>
<dbReference type="InterPro" id="IPR001245">
    <property type="entry name" value="Ser-Thr/Tyr_kinase_cat_dom"/>
</dbReference>
<comment type="subcellular location">
    <subcellularLocation>
        <location evidence="1">Membrane</location>
        <topology evidence="1">Single-pass membrane protein</topology>
    </subcellularLocation>
</comment>
<keyword evidence="12" id="KW-1185">Reference proteome</keyword>
<evidence type="ECO:0000256" key="2">
    <source>
        <dbReference type="ARBA" id="ARBA00022614"/>
    </source>
</evidence>
<evidence type="ECO:0000256" key="1">
    <source>
        <dbReference type="ARBA" id="ARBA00004167"/>
    </source>
</evidence>
<dbReference type="SUPFAM" id="SSF56112">
    <property type="entry name" value="Protein kinase-like (PK-like)"/>
    <property type="match status" value="1"/>
</dbReference>
<organism evidence="11 12">
    <name type="scientific">Capsicum annuum</name>
    <name type="common">Capsicum pepper</name>
    <dbReference type="NCBI Taxonomy" id="4072"/>
    <lineage>
        <taxon>Eukaryota</taxon>
        <taxon>Viridiplantae</taxon>
        <taxon>Streptophyta</taxon>
        <taxon>Embryophyta</taxon>
        <taxon>Tracheophyta</taxon>
        <taxon>Spermatophyta</taxon>
        <taxon>Magnoliopsida</taxon>
        <taxon>eudicotyledons</taxon>
        <taxon>Gunneridae</taxon>
        <taxon>Pentapetalae</taxon>
        <taxon>asterids</taxon>
        <taxon>lamiids</taxon>
        <taxon>Solanales</taxon>
        <taxon>Solanaceae</taxon>
        <taxon>Solanoideae</taxon>
        <taxon>Capsiceae</taxon>
        <taxon>Capsicum</taxon>
    </lineage>
</organism>
<evidence type="ECO:0000256" key="4">
    <source>
        <dbReference type="ARBA" id="ARBA00022729"/>
    </source>
</evidence>
<evidence type="ECO:0000256" key="7">
    <source>
        <dbReference type="ARBA" id="ARBA00023136"/>
    </source>
</evidence>
<dbReference type="InterPro" id="IPR011009">
    <property type="entry name" value="Kinase-like_dom_sf"/>
</dbReference>
<dbReference type="InterPro" id="IPR052422">
    <property type="entry name" value="Auxin_Ser/Thr_Kinase"/>
</dbReference>
<dbReference type="PROSITE" id="PS50011">
    <property type="entry name" value="PROTEIN_KINASE_DOM"/>
    <property type="match status" value="1"/>
</dbReference>
<dbReference type="PANTHER" id="PTHR47986:SF10">
    <property type="entry name" value="RECEPTOR-LIKE KINASE TMK4"/>
    <property type="match status" value="1"/>
</dbReference>
<evidence type="ECO:0000313" key="11">
    <source>
        <dbReference type="EMBL" id="PHT93275.1"/>
    </source>
</evidence>
<keyword evidence="4" id="KW-0732">Signal</keyword>
<dbReference type="Gene3D" id="1.10.510.10">
    <property type="entry name" value="Transferase(Phosphotransferase) domain 1"/>
    <property type="match status" value="1"/>
</dbReference>
<dbReference type="GO" id="GO:0005524">
    <property type="term" value="F:ATP binding"/>
    <property type="evidence" value="ECO:0007669"/>
    <property type="project" value="InterPro"/>
</dbReference>
<dbReference type="SMART" id="SM00220">
    <property type="entry name" value="S_TKc"/>
    <property type="match status" value="1"/>
</dbReference>
<evidence type="ECO:0000256" key="8">
    <source>
        <dbReference type="ARBA" id="ARBA00023170"/>
    </source>
</evidence>
<evidence type="ECO:0000256" key="5">
    <source>
        <dbReference type="ARBA" id="ARBA00022737"/>
    </source>
</evidence>
<evidence type="ECO:0000256" key="9">
    <source>
        <dbReference type="ARBA" id="ARBA00023180"/>
    </source>
</evidence>
<protein>
    <recommendedName>
        <fullName evidence="10">Protein kinase domain-containing protein</fullName>
    </recommendedName>
</protein>
<keyword evidence="9" id="KW-0325">Glycoprotein</keyword>
<dbReference type="GO" id="GO:0007165">
    <property type="term" value="P:signal transduction"/>
    <property type="evidence" value="ECO:0000318"/>
    <property type="project" value="GO_Central"/>
</dbReference>
<dbReference type="Proteomes" id="UP000222542">
    <property type="component" value="Unassembled WGS sequence"/>
</dbReference>
<dbReference type="STRING" id="4072.A0A2G3AGA9"/>
<keyword evidence="5" id="KW-0677">Repeat</keyword>
<dbReference type="GO" id="GO:0016020">
    <property type="term" value="C:membrane"/>
    <property type="evidence" value="ECO:0007669"/>
    <property type="project" value="UniProtKB-SubCell"/>
</dbReference>
<evidence type="ECO:0000256" key="6">
    <source>
        <dbReference type="ARBA" id="ARBA00022989"/>
    </source>
</evidence>
<reference evidence="11 12" key="2">
    <citation type="journal article" date="2017" name="Genome Biol.">
        <title>New reference genome sequences of hot pepper reveal the massive evolution of plant disease-resistance genes by retroduplication.</title>
        <authorList>
            <person name="Kim S."/>
            <person name="Park J."/>
            <person name="Yeom S.I."/>
            <person name="Kim Y.M."/>
            <person name="Seo E."/>
            <person name="Kim K.T."/>
            <person name="Kim M.S."/>
            <person name="Lee J.M."/>
            <person name="Cheong K."/>
            <person name="Shin H.S."/>
            <person name="Kim S.B."/>
            <person name="Han K."/>
            <person name="Lee J."/>
            <person name="Park M."/>
            <person name="Lee H.A."/>
            <person name="Lee H.Y."/>
            <person name="Lee Y."/>
            <person name="Oh S."/>
            <person name="Lee J.H."/>
            <person name="Choi E."/>
            <person name="Choi E."/>
            <person name="Lee S.E."/>
            <person name="Jeon J."/>
            <person name="Kim H."/>
            <person name="Choi G."/>
            <person name="Song H."/>
            <person name="Lee J."/>
            <person name="Lee S.C."/>
            <person name="Kwon J.K."/>
            <person name="Lee H.Y."/>
            <person name="Koo N."/>
            <person name="Hong Y."/>
            <person name="Kim R.W."/>
            <person name="Kang W.H."/>
            <person name="Huh J.H."/>
            <person name="Kang B.C."/>
            <person name="Yang T.J."/>
            <person name="Lee Y.H."/>
            <person name="Bennetzen J.L."/>
            <person name="Choi D."/>
        </authorList>
    </citation>
    <scope>NUCLEOTIDE SEQUENCE [LARGE SCALE GENOMIC DNA]</scope>
    <source>
        <strain evidence="12">cv. CM334</strain>
    </source>
</reference>
<keyword evidence="3" id="KW-0812">Transmembrane</keyword>
<gene>
    <name evidence="11" type="ORF">T459_01157</name>
</gene>
<accession>A0A2G3AGA9</accession>
<keyword evidence="6" id="KW-1133">Transmembrane helix</keyword>
<dbReference type="InterPro" id="IPR008271">
    <property type="entry name" value="Ser/Thr_kinase_AS"/>
</dbReference>
<dbReference type="Pfam" id="PF14223">
    <property type="entry name" value="Retrotran_gag_2"/>
    <property type="match status" value="1"/>
</dbReference>
<evidence type="ECO:0000256" key="3">
    <source>
        <dbReference type="ARBA" id="ARBA00022692"/>
    </source>
</evidence>
<reference evidence="11 12" key="1">
    <citation type="journal article" date="2014" name="Nat. Genet.">
        <title>Genome sequence of the hot pepper provides insights into the evolution of pungency in Capsicum species.</title>
        <authorList>
            <person name="Kim S."/>
            <person name="Park M."/>
            <person name="Yeom S.I."/>
            <person name="Kim Y.M."/>
            <person name="Lee J.M."/>
            <person name="Lee H.A."/>
            <person name="Seo E."/>
            <person name="Choi J."/>
            <person name="Cheong K."/>
            <person name="Kim K.T."/>
            <person name="Jung K."/>
            <person name="Lee G.W."/>
            <person name="Oh S.K."/>
            <person name="Bae C."/>
            <person name="Kim S.B."/>
            <person name="Lee H.Y."/>
            <person name="Kim S.Y."/>
            <person name="Kim M.S."/>
            <person name="Kang B.C."/>
            <person name="Jo Y.D."/>
            <person name="Yang H.B."/>
            <person name="Jeong H.J."/>
            <person name="Kang W.H."/>
            <person name="Kwon J.K."/>
            <person name="Shin C."/>
            <person name="Lim J.Y."/>
            <person name="Park J.H."/>
            <person name="Huh J.H."/>
            <person name="Kim J.S."/>
            <person name="Kim B.D."/>
            <person name="Cohen O."/>
            <person name="Paran I."/>
            <person name="Suh M.C."/>
            <person name="Lee S.B."/>
            <person name="Kim Y.K."/>
            <person name="Shin Y."/>
            <person name="Noh S.J."/>
            <person name="Park J."/>
            <person name="Seo Y.S."/>
            <person name="Kwon S.Y."/>
            <person name="Kim H.A."/>
            <person name="Park J.M."/>
            <person name="Kim H.J."/>
            <person name="Choi S.B."/>
            <person name="Bosland P.W."/>
            <person name="Reeves G."/>
            <person name="Jo S.H."/>
            <person name="Lee B.W."/>
            <person name="Cho H.T."/>
            <person name="Choi H.S."/>
            <person name="Lee M.S."/>
            <person name="Yu Y."/>
            <person name="Do Choi Y."/>
            <person name="Park B.S."/>
            <person name="van Deynze A."/>
            <person name="Ashrafi H."/>
            <person name="Hill T."/>
            <person name="Kim W.T."/>
            <person name="Pai H.S."/>
            <person name="Ahn H.K."/>
            <person name="Yeam I."/>
            <person name="Giovannoni J.J."/>
            <person name="Rose J.K."/>
            <person name="Sorensen I."/>
            <person name="Lee S.J."/>
            <person name="Kim R.W."/>
            <person name="Choi I.Y."/>
            <person name="Choi B.S."/>
            <person name="Lim J.S."/>
            <person name="Lee Y.H."/>
            <person name="Choi D."/>
        </authorList>
    </citation>
    <scope>NUCLEOTIDE SEQUENCE [LARGE SCALE GENOMIC DNA]</scope>
    <source>
        <strain evidence="12">cv. CM334</strain>
    </source>
</reference>
<dbReference type="InterPro" id="IPR000719">
    <property type="entry name" value="Prot_kinase_dom"/>
</dbReference>
<keyword evidence="8" id="KW-0675">Receptor</keyword>
<comment type="caution">
    <text evidence="11">The sequence shown here is derived from an EMBL/GenBank/DDBJ whole genome shotgun (WGS) entry which is preliminary data.</text>
</comment>
<dbReference type="GO" id="GO:0004675">
    <property type="term" value="F:transmembrane receptor protein serine/threonine kinase activity"/>
    <property type="evidence" value="ECO:0000318"/>
    <property type="project" value="GO_Central"/>
</dbReference>
<evidence type="ECO:0000259" key="10">
    <source>
        <dbReference type="PROSITE" id="PS50011"/>
    </source>
</evidence>
<proteinExistence type="predicted"/>
<dbReference type="AlphaFoldDB" id="A0A2G3AGA9"/>
<feature type="domain" description="Protein kinase" evidence="10">
    <location>
        <begin position="88"/>
        <end position="373"/>
    </location>
</feature>